<feature type="domain" description="DUF8196" evidence="2">
    <location>
        <begin position="253"/>
        <end position="354"/>
    </location>
</feature>
<dbReference type="PANTHER" id="PTHR38753:SF1">
    <property type="entry name" value="SLR1441 PROTEIN"/>
    <property type="match status" value="1"/>
</dbReference>
<sequence>MSTSEDKIREMVRDEIERFFGRNAIDLVRIFPEFAASVDQRFDAVDKKLDTLLKLAEELANSSIKVNKAFIRLEKRTEENSNAIAELRKATQENTNAIAELRKSIEELKKISQENTTAIIELKKRTEENSNAIAELRKATQENTNAIAELRKSIEELKKISQENTTAIIELKKRTEENSNAIAELRKATQEHSVIIEDMKKSISRLETAVESLTNSVDKLAKVVEEHNKRLNNLEEEIGGLSDSFGMVTEIAARKAIMIWFEKQGIKVNSVGYTTLIINDKPRQFDLYVESGNKLYVGEIKATLSEERVTKFSNKIKELKSVENREVIPLIIYLAKSKGDSINLAKNLGIKVFKLGKLGDIIER</sequence>
<dbReference type="OrthoDB" id="28659at2157"/>
<proteinExistence type="predicted"/>
<gene>
    <name evidence="3" type="ORF">CM19_04605</name>
</gene>
<comment type="caution">
    <text evidence="3">The sequence shown here is derived from an EMBL/GenBank/DDBJ whole genome shotgun (WGS) entry which is preliminary data.</text>
</comment>
<dbReference type="Gene3D" id="1.10.287.950">
    <property type="entry name" value="Methyl-accepting chemotaxis protein"/>
    <property type="match status" value="1"/>
</dbReference>
<reference evidence="3 4" key="1">
    <citation type="submission" date="2014-03" db="EMBL/GenBank/DDBJ databases">
        <title>Draft genome sequence of the novel thermoacidophilic archaea Acidianus copahuensis ALE1 strain, isolated from Copahue volcanic area in Neuquen Argentina.</title>
        <authorList>
            <person name="Urbieta M.S."/>
            <person name="Rascovan N."/>
            <person name="Castro C."/>
            <person name="Revale S."/>
            <person name="Giaveno M.A."/>
            <person name="Vazquez M.P."/>
            <person name="Donati E.R."/>
        </authorList>
    </citation>
    <scope>NUCLEOTIDE SEQUENCE [LARGE SCALE GENOMIC DNA]</scope>
    <source>
        <strain evidence="3 4">ALE1</strain>
    </source>
</reference>
<dbReference type="InterPro" id="IPR058509">
    <property type="entry name" value="DUF8196"/>
</dbReference>
<dbReference type="AlphaFoldDB" id="A0A031LRB4"/>
<dbReference type="EMBL" id="JFZT01000035">
    <property type="protein sequence ID" value="EZQ10024.1"/>
    <property type="molecule type" value="Genomic_DNA"/>
</dbReference>
<feature type="coiled-coil region" evidence="1">
    <location>
        <begin position="73"/>
        <end position="244"/>
    </location>
</feature>
<protein>
    <recommendedName>
        <fullName evidence="2">DUF8196 domain-containing protein</fullName>
    </recommendedName>
</protein>
<accession>A0A031LRB4</accession>
<evidence type="ECO:0000313" key="3">
    <source>
        <dbReference type="EMBL" id="EZQ10024.1"/>
    </source>
</evidence>
<dbReference type="PANTHER" id="PTHR38753">
    <property type="entry name" value="SLR1441 PROTEIN"/>
    <property type="match status" value="1"/>
</dbReference>
<dbReference type="RefSeq" id="WP_048099217.1">
    <property type="nucleotide sequence ID" value="NZ_JFZT01000035.1"/>
</dbReference>
<dbReference type="Gene3D" id="1.20.5.300">
    <property type="match status" value="1"/>
</dbReference>
<dbReference type="Proteomes" id="UP000024332">
    <property type="component" value="Unassembled WGS sequence"/>
</dbReference>
<evidence type="ECO:0000256" key="1">
    <source>
        <dbReference type="SAM" id="Coils"/>
    </source>
</evidence>
<name>A0A031LRB4_9CREN</name>
<keyword evidence="1" id="KW-0175">Coiled coil</keyword>
<keyword evidence="4" id="KW-1185">Reference proteome</keyword>
<evidence type="ECO:0000259" key="2">
    <source>
        <dbReference type="Pfam" id="PF26618"/>
    </source>
</evidence>
<dbReference type="SUPFAM" id="SSF58104">
    <property type="entry name" value="Methyl-accepting chemotaxis protein (MCP) signaling domain"/>
    <property type="match status" value="1"/>
</dbReference>
<dbReference type="Pfam" id="PF26618">
    <property type="entry name" value="DUF8196"/>
    <property type="match status" value="1"/>
</dbReference>
<evidence type="ECO:0000313" key="4">
    <source>
        <dbReference type="Proteomes" id="UP000024332"/>
    </source>
</evidence>
<dbReference type="STRING" id="1160895.CM19_04605"/>
<organism evidence="3 4">
    <name type="scientific">Candidatus Acidianus copahuensis</name>
    <dbReference type="NCBI Taxonomy" id="1160895"/>
    <lineage>
        <taxon>Archaea</taxon>
        <taxon>Thermoproteota</taxon>
        <taxon>Thermoprotei</taxon>
        <taxon>Sulfolobales</taxon>
        <taxon>Sulfolobaceae</taxon>
        <taxon>Acidianus</taxon>
    </lineage>
</organism>